<evidence type="ECO:0000313" key="4">
    <source>
        <dbReference type="Proteomes" id="UP000078148"/>
    </source>
</evidence>
<protein>
    <recommendedName>
        <fullName evidence="5">DUF4334 domain-containing protein</fullName>
    </recommendedName>
</protein>
<dbReference type="Pfam" id="PF14232">
    <property type="entry name" value="DUF4334"/>
    <property type="match status" value="1"/>
</dbReference>
<dbReference type="KEGG" id="pbv:AR543_21630"/>
<dbReference type="EMBL" id="CP013023">
    <property type="protein sequence ID" value="ANF98949.1"/>
    <property type="molecule type" value="Genomic_DNA"/>
</dbReference>
<keyword evidence="4" id="KW-1185">Reference proteome</keyword>
<evidence type="ECO:0008006" key="5">
    <source>
        <dbReference type="Google" id="ProtNLM"/>
    </source>
</evidence>
<reference evidence="3 4" key="2">
    <citation type="journal article" date="2016" name="Int. J. Syst. Evol. Microbiol.">
        <title>Paenibacillus bovis sp. nov., isolated from raw yak (Bos grunniens) milk.</title>
        <authorList>
            <person name="Gao C."/>
            <person name="Han J."/>
            <person name="Liu Z."/>
            <person name="Xu X."/>
            <person name="Hang F."/>
            <person name="Wu Z."/>
        </authorList>
    </citation>
    <scope>NUCLEOTIDE SEQUENCE [LARGE SCALE GENOMIC DNA]</scope>
    <source>
        <strain evidence="3 4">BD3526</strain>
    </source>
</reference>
<dbReference type="Gene3D" id="2.40.128.580">
    <property type="entry name" value="GXWXG domain"/>
    <property type="match status" value="1"/>
</dbReference>
<evidence type="ECO:0000259" key="2">
    <source>
        <dbReference type="Pfam" id="PF14232"/>
    </source>
</evidence>
<accession>A0A172ZMZ4</accession>
<organism evidence="3 4">
    <name type="scientific">Paenibacillus bovis</name>
    <dbReference type="NCBI Taxonomy" id="1616788"/>
    <lineage>
        <taxon>Bacteria</taxon>
        <taxon>Bacillati</taxon>
        <taxon>Bacillota</taxon>
        <taxon>Bacilli</taxon>
        <taxon>Bacillales</taxon>
        <taxon>Paenibacillaceae</taxon>
        <taxon>Paenibacillus</taxon>
    </lineage>
</organism>
<dbReference type="InterPro" id="IPR025951">
    <property type="entry name" value="GXWXG_dom"/>
</dbReference>
<name>A0A172ZMZ4_9BACL</name>
<dbReference type="AlphaFoldDB" id="A0A172ZMZ4"/>
<proteinExistence type="predicted"/>
<dbReference type="Pfam" id="PF14231">
    <property type="entry name" value="GXWXG"/>
    <property type="match status" value="1"/>
</dbReference>
<dbReference type="STRING" id="1616788.AR543_21630"/>
<feature type="domain" description="GXWXG" evidence="1">
    <location>
        <begin position="24"/>
        <end position="82"/>
    </location>
</feature>
<dbReference type="InterPro" id="IPR025568">
    <property type="entry name" value="DUF4334"/>
</dbReference>
<evidence type="ECO:0000259" key="1">
    <source>
        <dbReference type="Pfam" id="PF14231"/>
    </source>
</evidence>
<feature type="domain" description="DUF4334" evidence="2">
    <location>
        <begin position="104"/>
        <end position="159"/>
    </location>
</feature>
<sequence>METMEPQFWSMTYQDQISREQALDFYDELDTVELEEMIGTWRGFELRTGHPMDGILEKMHWYGKAFHSVDNVDPLLFYKKNGSIFPADPGRLVDKMKLVPSDGGEARLRMVEHRGRITATMIYDHLPIMDHFRKVSVDVVMGMMDMKNHPLPYFFYLKKLGAPAIR</sequence>
<gene>
    <name evidence="3" type="ORF">AR543_21630</name>
</gene>
<evidence type="ECO:0000313" key="3">
    <source>
        <dbReference type="EMBL" id="ANF98949.1"/>
    </source>
</evidence>
<reference evidence="4" key="1">
    <citation type="submission" date="2015-10" db="EMBL/GenBank/DDBJ databases">
        <title>Genome of Paenibacillus bovis sp. nov.</title>
        <authorList>
            <person name="Wu Z."/>
            <person name="Gao C."/>
            <person name="Liu Z."/>
            <person name="Zheng H."/>
        </authorList>
    </citation>
    <scope>NUCLEOTIDE SEQUENCE [LARGE SCALE GENOMIC DNA]</scope>
    <source>
        <strain evidence="4">BD3526</strain>
    </source>
</reference>
<dbReference type="Proteomes" id="UP000078148">
    <property type="component" value="Chromosome"/>
</dbReference>